<feature type="repeat" description="PPR" evidence="2">
    <location>
        <begin position="658"/>
        <end position="692"/>
    </location>
</feature>
<evidence type="ECO:0000313" key="6">
    <source>
        <dbReference type="Proteomes" id="UP000249390"/>
    </source>
</evidence>
<dbReference type="PANTHER" id="PTHR47262:SF1">
    <property type="entry name" value="OS02G0132600 PROTEIN"/>
    <property type="match status" value="1"/>
</dbReference>
<accession>A0A328D378</accession>
<dbReference type="Pfam" id="PF17177">
    <property type="entry name" value="PPR_long"/>
    <property type="match status" value="1"/>
</dbReference>
<evidence type="ECO:0000259" key="4">
    <source>
        <dbReference type="Pfam" id="PF17177"/>
    </source>
</evidence>
<keyword evidence="1" id="KW-0677">Repeat</keyword>
<evidence type="ECO:0000256" key="1">
    <source>
        <dbReference type="ARBA" id="ARBA00022737"/>
    </source>
</evidence>
<feature type="compositionally biased region" description="Acidic residues" evidence="3">
    <location>
        <begin position="78"/>
        <end position="91"/>
    </location>
</feature>
<dbReference type="NCBIfam" id="TIGR00756">
    <property type="entry name" value="PPR"/>
    <property type="match status" value="1"/>
</dbReference>
<dbReference type="InterPro" id="IPR033443">
    <property type="entry name" value="PROP1-like_PPR_dom"/>
</dbReference>
<feature type="compositionally biased region" description="Low complexity" evidence="3">
    <location>
        <begin position="54"/>
        <end position="77"/>
    </location>
</feature>
<evidence type="ECO:0000256" key="3">
    <source>
        <dbReference type="SAM" id="MobiDB-lite"/>
    </source>
</evidence>
<dbReference type="AlphaFoldDB" id="A0A328D378"/>
<protein>
    <recommendedName>
        <fullName evidence="4">PROP1-like PPR domain-containing protein</fullName>
    </recommendedName>
</protein>
<organism evidence="5 6">
    <name type="scientific">Cuscuta australis</name>
    <dbReference type="NCBI Taxonomy" id="267555"/>
    <lineage>
        <taxon>Eukaryota</taxon>
        <taxon>Viridiplantae</taxon>
        <taxon>Streptophyta</taxon>
        <taxon>Embryophyta</taxon>
        <taxon>Tracheophyta</taxon>
        <taxon>Spermatophyta</taxon>
        <taxon>Magnoliopsida</taxon>
        <taxon>eudicotyledons</taxon>
        <taxon>Gunneridae</taxon>
        <taxon>Pentapetalae</taxon>
        <taxon>asterids</taxon>
        <taxon>lamiids</taxon>
        <taxon>Solanales</taxon>
        <taxon>Convolvulaceae</taxon>
        <taxon>Cuscuteae</taxon>
        <taxon>Cuscuta</taxon>
        <taxon>Cuscuta subgen. Grammica</taxon>
        <taxon>Cuscuta sect. Cleistogrammica</taxon>
    </lineage>
</organism>
<dbReference type="InterPro" id="IPR002885">
    <property type="entry name" value="PPR_rpt"/>
</dbReference>
<dbReference type="EMBL" id="NQVE01000203">
    <property type="protein sequence ID" value="RAL39028.1"/>
    <property type="molecule type" value="Genomic_DNA"/>
</dbReference>
<sequence length="1017" mass="115201">MISLHQFLLHFAAARQSSRSTFPATAYEILRKHCFPPPSASSYSTFNRSIHSSSSPSPSALSSSKPLSAVASENSETSSDDDNNGWDDDVDSVSVYSPNTPANNDYKSLGNALDVPWVSRISRFDATSCLKEPSRERKQKKMYNISQKTRLDCMTNLSDKKMGWEDPYLVNSSESQGISDYKSLKNVLGAPQLSSIPLSNVSLLCTKEVSCVREHRWAYRSSQKARLGGLMDMSAKKTEMEDSGSVKSCESQMTTVDTSHEIFWGVPRISSKSHDNVALYRKEVSQERKHKWTCKNSQKTRLDSLIGLCAKQMGTDVTNLVFGKLRRKTSLKEYNTIINLCVEEARKMGTVEESMDQLSKAYTCLKVIKECGFQLKEESYGPILMFFIDFCMVPEFQFFSEIIRDGNMVSLPKLAYYEMLLWIKIDNQDKIDELISSLALHHGEDKYAFQENYLLALCNSNRKPECLRLLKSTDVTKASSLKTLSSIFSSLGKLMLEKFAEKCFLDLKKTDIGEESISSFIYDFTTSIPNLMVEDAVLKFKNLHAQLDVTLSSVPCEKLIKLSCKLLKVHTALNIVDQIIEKGLSMTTETFNVILDSCEGSCEYNLVRRMHSITISFHNLKPNEKTFCKLINLSVKMKDFDRAYRIIKDLGKFNLLPTVNMYNAIMAGYFRQKDFHGGLMVFKQMEDANVKPDSQSFSYLINNCKSEQDINKFFNEMKHAEVHVTKHVCMALINAYAACGQFMKAKQVISDGRVPIKSLNEVKSVLVSALASHGQVSDALDIYEEIKKSKGNLAPKAVICVIEHMQCEGNLDRLLHLLGELDDKDYWVDAAFRIISYSIRHEHFGPIMHLLKKLKDIYCNDEVARHILFDEIFFLVVEKDPIDLELGWNMLQAIKHELGVIPSRKSLDVLLSACQSSKDVSFCFKIWEEYQKAGLPYNILSYLRMYQVLLALGLLEPATTLLSNIPHEDPHICYVINACQTAYTNSSQDKMKVSILSTSVSSNAFRLFCEVHDHKPA</sequence>
<evidence type="ECO:0000313" key="5">
    <source>
        <dbReference type="EMBL" id="RAL39028.1"/>
    </source>
</evidence>
<feature type="domain" description="PROP1-like PPR" evidence="4">
    <location>
        <begin position="568"/>
        <end position="724"/>
    </location>
</feature>
<dbReference type="InterPro" id="IPR011990">
    <property type="entry name" value="TPR-like_helical_dom_sf"/>
</dbReference>
<reference evidence="5 6" key="1">
    <citation type="submission" date="2018-06" db="EMBL/GenBank/DDBJ databases">
        <title>The Genome of Cuscuta australis (Dodder) Provides Insight into the Evolution of Plant Parasitism.</title>
        <authorList>
            <person name="Liu H."/>
        </authorList>
    </citation>
    <scope>NUCLEOTIDE SEQUENCE [LARGE SCALE GENOMIC DNA]</scope>
    <source>
        <strain evidence="6">cv. Yunnan</strain>
        <tissue evidence="5">Vines</tissue>
    </source>
</reference>
<dbReference type="Pfam" id="PF01535">
    <property type="entry name" value="PPR"/>
    <property type="match status" value="1"/>
</dbReference>
<comment type="caution">
    <text evidence="5">The sequence shown here is derived from an EMBL/GenBank/DDBJ whole genome shotgun (WGS) entry which is preliminary data.</text>
</comment>
<gene>
    <name evidence="5" type="ORF">DM860_011514</name>
</gene>
<feature type="region of interest" description="Disordered" evidence="3">
    <location>
        <begin position="54"/>
        <end position="107"/>
    </location>
</feature>
<dbReference type="PROSITE" id="PS51375">
    <property type="entry name" value="PPR"/>
    <property type="match status" value="1"/>
</dbReference>
<dbReference type="Proteomes" id="UP000249390">
    <property type="component" value="Unassembled WGS sequence"/>
</dbReference>
<evidence type="ECO:0000256" key="2">
    <source>
        <dbReference type="PROSITE-ProRule" id="PRU00708"/>
    </source>
</evidence>
<keyword evidence="6" id="KW-1185">Reference proteome</keyword>
<name>A0A328D378_9ASTE</name>
<proteinExistence type="predicted"/>
<dbReference type="Gene3D" id="1.25.40.10">
    <property type="entry name" value="Tetratricopeptide repeat domain"/>
    <property type="match status" value="2"/>
</dbReference>
<dbReference type="PANTHER" id="PTHR47262">
    <property type="entry name" value="OS02G0132600 PROTEIN"/>
    <property type="match status" value="1"/>
</dbReference>